<name>A0A6G1I7S3_9PEZI</name>
<dbReference type="FunFam" id="3.40.50.720:FF:000424">
    <property type="entry name" value="Meiotically up-regulated gene 72 protein"/>
    <property type="match status" value="1"/>
</dbReference>
<dbReference type="SUPFAM" id="SSF48179">
    <property type="entry name" value="6-phosphogluconate dehydrogenase C-terminal domain-like"/>
    <property type="match status" value="1"/>
</dbReference>
<sequence>MAPTAPRLRILSVGGNAVSAFLSWRLQATNACDVTLVWKAQYEAVAQYGIAMKSQALGNERFLPHSVIQSTEEASHNPKSPFDYVLLCVKALPDIYDLAKIIEPVVTPQHTCILLNTTTSLGVEEYLVQRFPTNVVLSLVCGADLAQLGADQFEHRGSATDISVGWANKNSRIPESIQRDMAEALAMTLTTGRVNCTVSENIRQQQFERVIGPIAFHPASVLFECPNHAELLEIVGVRDIVNGAIDELLAVAAANGCTFPPDFKETTMENMIRPGEVHGVMYQDFVAGRPMEVETYLGSPVKLAREAGVSVPRLETLYALLRYKNANKPNRPPISPGVKPPPRSSSVAGYARPVMNGNGPMNGMGRGRAPSMQGPPSAMRRGPPQPNGYGPRIPNGIPNGHGPGPSNRGSLEGDNLEEFSHLMLYDNIPEGASETLNGVYAEGPMQNGASTTDLALRERELQLRQRELELRERQMAMGRAPPRGRPGPPPVQTGFEDDEDDDDFIDPNMARAPNPAIMDENFDMMSITSRRNRKGPSTQNANLRYDNPPVSSRGRNLFMRNKNRTSTRLMADVPGLHDSLMNNPMLGYSSNRYGNVDRAAMGQESRQNSLTSTRLEEIQRNAQHGPYPPRRQSASPGNPLGPPKRPSPPNGFSASYPNGSGPYQHGGAYPNGPYPNGIAGGRPSPPGMRQPVPRHPPGHGNAVAPQAVEQHIGSLYPQKQPGDRSLTGSASASAESGDSGASGRIDSSNSSANSSLGLPPRQVLAA</sequence>
<dbReference type="GO" id="GO:0005737">
    <property type="term" value="C:cytoplasm"/>
    <property type="evidence" value="ECO:0007669"/>
    <property type="project" value="TreeGrafter"/>
</dbReference>
<dbReference type="InterPro" id="IPR013332">
    <property type="entry name" value="KPR_N"/>
</dbReference>
<accession>A0A6G1I7S3</accession>
<feature type="compositionally biased region" description="Low complexity" evidence="1">
    <location>
        <begin position="728"/>
        <end position="755"/>
    </location>
</feature>
<feature type="compositionally biased region" description="Low complexity" evidence="1">
    <location>
        <begin position="666"/>
        <end position="677"/>
    </location>
</feature>
<feature type="compositionally biased region" description="Pro residues" evidence="1">
    <location>
        <begin position="330"/>
        <end position="343"/>
    </location>
</feature>
<dbReference type="Pfam" id="PF08546">
    <property type="entry name" value="ApbA_C"/>
    <property type="match status" value="1"/>
</dbReference>
<dbReference type="PANTHER" id="PTHR21708">
    <property type="entry name" value="PROBABLE 2-DEHYDROPANTOATE 2-REDUCTASE"/>
    <property type="match status" value="1"/>
</dbReference>
<keyword evidence="5" id="KW-1185">Reference proteome</keyword>
<dbReference type="Proteomes" id="UP000799640">
    <property type="component" value="Unassembled WGS sequence"/>
</dbReference>
<feature type="domain" description="Ketopantoate reductase N-terminal" evidence="2">
    <location>
        <begin position="10"/>
        <end position="165"/>
    </location>
</feature>
<dbReference type="AlphaFoldDB" id="A0A6G1I7S3"/>
<dbReference type="OrthoDB" id="5302359at2759"/>
<evidence type="ECO:0000259" key="2">
    <source>
        <dbReference type="Pfam" id="PF02558"/>
    </source>
</evidence>
<reference evidence="4" key="1">
    <citation type="journal article" date="2020" name="Stud. Mycol.">
        <title>101 Dothideomycetes genomes: a test case for predicting lifestyles and emergence of pathogens.</title>
        <authorList>
            <person name="Haridas S."/>
            <person name="Albert R."/>
            <person name="Binder M."/>
            <person name="Bloem J."/>
            <person name="Labutti K."/>
            <person name="Salamov A."/>
            <person name="Andreopoulos B."/>
            <person name="Baker S."/>
            <person name="Barry K."/>
            <person name="Bills G."/>
            <person name="Bluhm B."/>
            <person name="Cannon C."/>
            <person name="Castanera R."/>
            <person name="Culley D."/>
            <person name="Daum C."/>
            <person name="Ezra D."/>
            <person name="Gonzalez J."/>
            <person name="Henrissat B."/>
            <person name="Kuo A."/>
            <person name="Liang C."/>
            <person name="Lipzen A."/>
            <person name="Lutzoni F."/>
            <person name="Magnuson J."/>
            <person name="Mondo S."/>
            <person name="Nolan M."/>
            <person name="Ohm R."/>
            <person name="Pangilinan J."/>
            <person name="Park H.-J."/>
            <person name="Ramirez L."/>
            <person name="Alfaro M."/>
            <person name="Sun H."/>
            <person name="Tritt A."/>
            <person name="Yoshinaga Y."/>
            <person name="Zwiers L.-H."/>
            <person name="Turgeon B."/>
            <person name="Goodwin S."/>
            <person name="Spatafora J."/>
            <person name="Crous P."/>
            <person name="Grigoriev I."/>
        </authorList>
    </citation>
    <scope>NUCLEOTIDE SEQUENCE</scope>
    <source>
        <strain evidence="4">CBS 262.69</strain>
    </source>
</reference>
<feature type="domain" description="Ketopantoate reductase C-terminal" evidence="3">
    <location>
        <begin position="201"/>
        <end position="323"/>
    </location>
</feature>
<evidence type="ECO:0000313" key="5">
    <source>
        <dbReference type="Proteomes" id="UP000799640"/>
    </source>
</evidence>
<dbReference type="InterPro" id="IPR013328">
    <property type="entry name" value="6PGD_dom2"/>
</dbReference>
<dbReference type="Pfam" id="PF02558">
    <property type="entry name" value="ApbA"/>
    <property type="match status" value="1"/>
</dbReference>
<feature type="region of interest" description="Disordered" evidence="1">
    <location>
        <begin position="530"/>
        <end position="556"/>
    </location>
</feature>
<feature type="compositionally biased region" description="Pro residues" evidence="1">
    <location>
        <begin position="639"/>
        <end position="649"/>
    </location>
</feature>
<dbReference type="Gene3D" id="3.40.50.720">
    <property type="entry name" value="NAD(P)-binding Rossmann-like Domain"/>
    <property type="match status" value="1"/>
</dbReference>
<dbReference type="Gene3D" id="1.10.1040.10">
    <property type="entry name" value="N-(1-d-carboxylethyl)-l-norvaline Dehydrogenase, domain 2"/>
    <property type="match status" value="1"/>
</dbReference>
<feature type="region of interest" description="Disordered" evidence="1">
    <location>
        <begin position="366"/>
        <end position="409"/>
    </location>
</feature>
<evidence type="ECO:0000313" key="4">
    <source>
        <dbReference type="EMBL" id="KAF2404241.1"/>
    </source>
</evidence>
<dbReference type="InterPro" id="IPR013752">
    <property type="entry name" value="KPA_reductase"/>
</dbReference>
<dbReference type="FunFam" id="1.10.1040.10:FF:000017">
    <property type="entry name" value="2-dehydropantoate 2-reductase"/>
    <property type="match status" value="1"/>
</dbReference>
<feature type="compositionally biased region" description="Low complexity" evidence="1">
    <location>
        <begin position="387"/>
        <end position="407"/>
    </location>
</feature>
<dbReference type="PANTHER" id="PTHR21708:SF25">
    <property type="entry name" value="PROTEIN PAM1-RELATED"/>
    <property type="match status" value="1"/>
</dbReference>
<proteinExistence type="predicted"/>
<dbReference type="EMBL" id="ML996688">
    <property type="protein sequence ID" value="KAF2404241.1"/>
    <property type="molecule type" value="Genomic_DNA"/>
</dbReference>
<evidence type="ECO:0000259" key="3">
    <source>
        <dbReference type="Pfam" id="PF08546"/>
    </source>
</evidence>
<evidence type="ECO:0000256" key="1">
    <source>
        <dbReference type="SAM" id="MobiDB-lite"/>
    </source>
</evidence>
<protein>
    <recommendedName>
        <fullName evidence="6">ApbA-domain-containing protein</fullName>
    </recommendedName>
</protein>
<gene>
    <name evidence="4" type="ORF">EJ06DRAFT_469374</name>
</gene>
<evidence type="ECO:0008006" key="6">
    <source>
        <dbReference type="Google" id="ProtNLM"/>
    </source>
</evidence>
<feature type="region of interest" description="Disordered" evidence="1">
    <location>
        <begin position="326"/>
        <end position="347"/>
    </location>
</feature>
<dbReference type="InterPro" id="IPR008927">
    <property type="entry name" value="6-PGluconate_DH-like_C_sf"/>
</dbReference>
<feature type="region of interest" description="Disordered" evidence="1">
    <location>
        <begin position="621"/>
        <end position="766"/>
    </location>
</feature>
<dbReference type="InterPro" id="IPR051402">
    <property type="entry name" value="KPR-Related"/>
</dbReference>
<organism evidence="4 5">
    <name type="scientific">Trichodelitschia bisporula</name>
    <dbReference type="NCBI Taxonomy" id="703511"/>
    <lineage>
        <taxon>Eukaryota</taxon>
        <taxon>Fungi</taxon>
        <taxon>Dikarya</taxon>
        <taxon>Ascomycota</taxon>
        <taxon>Pezizomycotina</taxon>
        <taxon>Dothideomycetes</taxon>
        <taxon>Dothideomycetes incertae sedis</taxon>
        <taxon>Phaeotrichales</taxon>
        <taxon>Phaeotrichaceae</taxon>
        <taxon>Trichodelitschia</taxon>
    </lineage>
</organism>